<dbReference type="EMBL" id="LSFM01000001">
    <property type="protein sequence ID" value="OBY66516.1"/>
    <property type="molecule type" value="Genomic_DNA"/>
</dbReference>
<keyword evidence="2" id="KW-1185">Reference proteome</keyword>
<dbReference type="SUPFAM" id="SSF49464">
    <property type="entry name" value="Carboxypeptidase regulatory domain-like"/>
    <property type="match status" value="1"/>
</dbReference>
<proteinExistence type="predicted"/>
<dbReference type="Pfam" id="PF13715">
    <property type="entry name" value="CarbopepD_reg_2"/>
    <property type="match status" value="1"/>
</dbReference>
<dbReference type="Gene3D" id="2.60.40.1120">
    <property type="entry name" value="Carboxypeptidase-like, regulatory domain"/>
    <property type="match status" value="1"/>
</dbReference>
<gene>
    <name evidence="1" type="ORF">LPB3_00515</name>
</gene>
<dbReference type="AlphaFoldDB" id="A0A1B8U3T1"/>
<evidence type="ECO:0000313" key="1">
    <source>
        <dbReference type="EMBL" id="OBY66516.1"/>
    </source>
</evidence>
<dbReference type="KEGG" id="pob:LPB03_09020"/>
<dbReference type="STRING" id="1774273.LPB03_09020"/>
<sequence length="408" mass="48417">MKNKILLLYLLFSVSISSQIVIKGTVYQNNEPLENVAVYLNSTMLGTTTNGKGEFSLPVKEGHYELIVSYLGFKKINYTLNTQDYKKPLKFYLEEEESVLGEVIIRKSIYDRAWRKNLKIFEKNFIGESKLAKHCKIVNPKDIYFKYDENKKILQAFARKPIIIENKGLGYSIVYELVYFYRSEEYTSYLGYSKYQELEGNKRKIKYWERKRLEAYNGSPRHFYKSLLENNLMEDGFRVDLFERIPNPKRPSEEEVEKAKEILGENIKIPRNWYIEDKKILTAKDSAMIVLNNNNLPLYEHTTYDFNIERSRIIGFYKNTNYLLFEDNMLVYYIREEKEQAFLETQTFEEKELSIFQPSLVIPIKKPVILNDNGTLKNPLNVMYFGYWSYEKFANSLPLNYDPTFSKQ</sequence>
<name>A0A1B8U3T1_9FLAO</name>
<evidence type="ECO:0008006" key="3">
    <source>
        <dbReference type="Google" id="ProtNLM"/>
    </source>
</evidence>
<dbReference type="OrthoDB" id="1223654at2"/>
<organism evidence="1 2">
    <name type="scientific">Polaribacter vadi</name>
    <dbReference type="NCBI Taxonomy" id="1774273"/>
    <lineage>
        <taxon>Bacteria</taxon>
        <taxon>Pseudomonadati</taxon>
        <taxon>Bacteroidota</taxon>
        <taxon>Flavobacteriia</taxon>
        <taxon>Flavobacteriales</taxon>
        <taxon>Flavobacteriaceae</taxon>
    </lineage>
</organism>
<reference evidence="2" key="1">
    <citation type="submission" date="2016-02" db="EMBL/GenBank/DDBJ databases">
        <authorList>
            <person name="Shin S.-K."/>
            <person name="Yi H."/>
            <person name="Kim E."/>
        </authorList>
    </citation>
    <scope>NUCLEOTIDE SEQUENCE [LARGE SCALE GENOMIC DNA]</scope>
    <source>
        <strain evidence="2">LPB0003</strain>
    </source>
</reference>
<dbReference type="InterPro" id="IPR008969">
    <property type="entry name" value="CarboxyPept-like_regulatory"/>
</dbReference>
<comment type="caution">
    <text evidence="1">The sequence shown here is derived from an EMBL/GenBank/DDBJ whole genome shotgun (WGS) entry which is preliminary data.</text>
</comment>
<accession>A0A1B8U3T1</accession>
<dbReference type="RefSeq" id="WP_065317638.1">
    <property type="nucleotide sequence ID" value="NZ_CP017477.1"/>
</dbReference>
<evidence type="ECO:0000313" key="2">
    <source>
        <dbReference type="Proteomes" id="UP000092584"/>
    </source>
</evidence>
<dbReference type="Proteomes" id="UP000092584">
    <property type="component" value="Unassembled WGS sequence"/>
</dbReference>
<protein>
    <recommendedName>
        <fullName evidence="3">Carboxypeptidase-like regulatory domain-containing protein</fullName>
    </recommendedName>
</protein>